<name>A0ABW8M795_9ACTN</name>
<protein>
    <submittedName>
        <fullName evidence="2">Uncharacterized protein</fullName>
    </submittedName>
</protein>
<dbReference type="EMBL" id="JBJDQH010000042">
    <property type="protein sequence ID" value="MFK4273114.1"/>
    <property type="molecule type" value="Genomic_DNA"/>
</dbReference>
<feature type="compositionally biased region" description="Pro residues" evidence="1">
    <location>
        <begin position="7"/>
        <end position="16"/>
    </location>
</feature>
<evidence type="ECO:0000313" key="2">
    <source>
        <dbReference type="EMBL" id="MFK4273114.1"/>
    </source>
</evidence>
<accession>A0ABW8M795</accession>
<comment type="caution">
    <text evidence="2">The sequence shown here is derived from an EMBL/GenBank/DDBJ whole genome shotgun (WGS) entry which is preliminary data.</text>
</comment>
<feature type="region of interest" description="Disordered" evidence="1">
    <location>
        <begin position="1"/>
        <end position="23"/>
    </location>
</feature>
<keyword evidence="3" id="KW-1185">Reference proteome</keyword>
<evidence type="ECO:0000256" key="1">
    <source>
        <dbReference type="SAM" id="MobiDB-lite"/>
    </source>
</evidence>
<evidence type="ECO:0000313" key="3">
    <source>
        <dbReference type="Proteomes" id="UP001620295"/>
    </source>
</evidence>
<reference evidence="2 3" key="1">
    <citation type="submission" date="2024-11" db="EMBL/GenBank/DDBJ databases">
        <title>The Natural Products Discovery Center: Release of the First 8490 Sequenced Strains for Exploring Actinobacteria Biosynthetic Diversity.</title>
        <authorList>
            <person name="Kalkreuter E."/>
            <person name="Kautsar S.A."/>
            <person name="Yang D."/>
            <person name="Bader C.D."/>
            <person name="Teijaro C.N."/>
            <person name="Fluegel L."/>
            <person name="Davis C.M."/>
            <person name="Simpson J.R."/>
            <person name="Lauterbach L."/>
            <person name="Steele A.D."/>
            <person name="Gui C."/>
            <person name="Meng S."/>
            <person name="Li G."/>
            <person name="Viehrig K."/>
            <person name="Ye F."/>
            <person name="Su P."/>
            <person name="Kiefer A.F."/>
            <person name="Nichols A."/>
            <person name="Cepeda A.J."/>
            <person name="Yan W."/>
            <person name="Fan B."/>
            <person name="Jiang Y."/>
            <person name="Adhikari A."/>
            <person name="Zheng C.-J."/>
            <person name="Schuster L."/>
            <person name="Cowan T.M."/>
            <person name="Smanski M.J."/>
            <person name="Chevrette M.G."/>
            <person name="De Carvalho L.P.S."/>
            <person name="Shen B."/>
        </authorList>
    </citation>
    <scope>NUCLEOTIDE SEQUENCE [LARGE SCALE GENOMIC DNA]</scope>
    <source>
        <strain evidence="2 3">NPDC020863</strain>
    </source>
</reference>
<dbReference type="RefSeq" id="WP_404749156.1">
    <property type="nucleotide sequence ID" value="NZ_JBJDQH010000042.1"/>
</dbReference>
<sequence length="189" mass="21229">MSLQPDVAPPSTAPPEHPNELPPSADAQARLLILIDAFSETAASKGIEGRMKLAKLDFLLRYPEHFNHLMAERRPDADPGDDPWLTGAIEQSMIRYRYGPWDPAYYALLGALTGKGLIEPKNENAVATYRTTPAGRTVAQTLAEFESWRPVRDRARLLRRHFNLTGTTLKDMIYRAFPDIVEADWGTQL</sequence>
<proteinExistence type="predicted"/>
<organism evidence="2 3">
    <name type="scientific">Streptomyces milbemycinicus</name>
    <dbReference type="NCBI Taxonomy" id="476552"/>
    <lineage>
        <taxon>Bacteria</taxon>
        <taxon>Bacillati</taxon>
        <taxon>Actinomycetota</taxon>
        <taxon>Actinomycetes</taxon>
        <taxon>Kitasatosporales</taxon>
        <taxon>Streptomycetaceae</taxon>
        <taxon>Streptomyces</taxon>
    </lineage>
</organism>
<gene>
    <name evidence="2" type="ORF">ACI2L5_50930</name>
</gene>
<dbReference type="Proteomes" id="UP001620295">
    <property type="component" value="Unassembled WGS sequence"/>
</dbReference>